<dbReference type="Proteomes" id="UP001501074">
    <property type="component" value="Unassembled WGS sequence"/>
</dbReference>
<dbReference type="Pfam" id="PF18029">
    <property type="entry name" value="Glyoxalase_6"/>
    <property type="match status" value="1"/>
</dbReference>
<dbReference type="EMBL" id="BAAAZO010000010">
    <property type="protein sequence ID" value="GAA3627212.1"/>
    <property type="molecule type" value="Genomic_DNA"/>
</dbReference>
<evidence type="ECO:0000259" key="1">
    <source>
        <dbReference type="Pfam" id="PF18029"/>
    </source>
</evidence>
<name>A0ABP7A928_9ACTN</name>
<dbReference type="RefSeq" id="WP_231488870.1">
    <property type="nucleotide sequence ID" value="NZ_BAAAZO010000010.1"/>
</dbReference>
<gene>
    <name evidence="2" type="ORF">GCM10022223_50640</name>
</gene>
<accession>A0ABP7A928</accession>
<dbReference type="InterPro" id="IPR029068">
    <property type="entry name" value="Glyas_Bleomycin-R_OHBP_Dase"/>
</dbReference>
<dbReference type="SUPFAM" id="SSF54593">
    <property type="entry name" value="Glyoxalase/Bleomycin resistance protein/Dihydroxybiphenyl dioxygenase"/>
    <property type="match status" value="1"/>
</dbReference>
<dbReference type="InterPro" id="IPR041581">
    <property type="entry name" value="Glyoxalase_6"/>
</dbReference>
<keyword evidence="3" id="KW-1185">Reference proteome</keyword>
<dbReference type="PANTHER" id="PTHR35908:SF1">
    <property type="entry name" value="CONSERVED PROTEIN"/>
    <property type="match status" value="1"/>
</dbReference>
<dbReference type="Gene3D" id="3.10.180.10">
    <property type="entry name" value="2,3-Dihydroxybiphenyl 1,2-Dioxygenase, domain 1"/>
    <property type="match status" value="1"/>
</dbReference>
<protein>
    <submittedName>
        <fullName evidence="2">VOC family protein</fullName>
    </submittedName>
</protein>
<dbReference type="CDD" id="cd06587">
    <property type="entry name" value="VOC"/>
    <property type="match status" value="1"/>
</dbReference>
<dbReference type="PANTHER" id="PTHR35908">
    <property type="entry name" value="HYPOTHETICAL FUSION PROTEIN"/>
    <property type="match status" value="1"/>
</dbReference>
<comment type="caution">
    <text evidence="2">The sequence shown here is derived from an EMBL/GenBank/DDBJ whole genome shotgun (WGS) entry which is preliminary data.</text>
</comment>
<sequence>MTNEWTITVDARHAPTLAAFWQIALGYVPSPPPAGLRSWEEWYERFDLTDDEKAGVAAIVDPEGRRPRISFLAVPETKTVKNRIHLDVQIGGGRAVEHAVRWPRVEAMVQRLTEAGARTQQIVEGPHGLPDHVVMLDPEGNEFCVL</sequence>
<evidence type="ECO:0000313" key="2">
    <source>
        <dbReference type="EMBL" id="GAA3627212.1"/>
    </source>
</evidence>
<evidence type="ECO:0000313" key="3">
    <source>
        <dbReference type="Proteomes" id="UP001501074"/>
    </source>
</evidence>
<organism evidence="2 3">
    <name type="scientific">Kineosporia mesophila</name>
    <dbReference type="NCBI Taxonomy" id="566012"/>
    <lineage>
        <taxon>Bacteria</taxon>
        <taxon>Bacillati</taxon>
        <taxon>Actinomycetota</taxon>
        <taxon>Actinomycetes</taxon>
        <taxon>Kineosporiales</taxon>
        <taxon>Kineosporiaceae</taxon>
        <taxon>Kineosporia</taxon>
    </lineage>
</organism>
<proteinExistence type="predicted"/>
<feature type="domain" description="Glyoxalase-like" evidence="1">
    <location>
        <begin position="7"/>
        <end position="146"/>
    </location>
</feature>
<reference evidence="3" key="1">
    <citation type="journal article" date="2019" name="Int. J. Syst. Evol. Microbiol.">
        <title>The Global Catalogue of Microorganisms (GCM) 10K type strain sequencing project: providing services to taxonomists for standard genome sequencing and annotation.</title>
        <authorList>
            <consortium name="The Broad Institute Genomics Platform"/>
            <consortium name="The Broad Institute Genome Sequencing Center for Infectious Disease"/>
            <person name="Wu L."/>
            <person name="Ma J."/>
        </authorList>
    </citation>
    <scope>NUCLEOTIDE SEQUENCE [LARGE SCALE GENOMIC DNA]</scope>
    <source>
        <strain evidence="3">JCM 16902</strain>
    </source>
</reference>